<evidence type="ECO:0000256" key="1">
    <source>
        <dbReference type="SAM" id="Phobius"/>
    </source>
</evidence>
<organism evidence="2 3">
    <name type="scientific">Labrys wisconsinensis</name>
    <dbReference type="NCBI Taxonomy" id="425677"/>
    <lineage>
        <taxon>Bacteria</taxon>
        <taxon>Pseudomonadati</taxon>
        <taxon>Pseudomonadota</taxon>
        <taxon>Alphaproteobacteria</taxon>
        <taxon>Hyphomicrobiales</taxon>
        <taxon>Xanthobacteraceae</taxon>
        <taxon>Labrys</taxon>
    </lineage>
</organism>
<comment type="caution">
    <text evidence="2">The sequence shown here is derived from an EMBL/GenBank/DDBJ whole genome shotgun (WGS) entry which is preliminary data.</text>
</comment>
<evidence type="ECO:0000313" key="3">
    <source>
        <dbReference type="Proteomes" id="UP001242480"/>
    </source>
</evidence>
<feature type="transmembrane region" description="Helical" evidence="1">
    <location>
        <begin position="20"/>
        <end position="43"/>
    </location>
</feature>
<evidence type="ECO:0000313" key="2">
    <source>
        <dbReference type="EMBL" id="MDQ0471565.1"/>
    </source>
</evidence>
<gene>
    <name evidence="2" type="ORF">QO011_004590</name>
</gene>
<keyword evidence="3" id="KW-1185">Reference proteome</keyword>
<proteinExistence type="predicted"/>
<reference evidence="2 3" key="1">
    <citation type="submission" date="2023-07" db="EMBL/GenBank/DDBJ databases">
        <title>Genomic Encyclopedia of Type Strains, Phase IV (KMG-IV): sequencing the most valuable type-strain genomes for metagenomic binning, comparative biology and taxonomic classification.</title>
        <authorList>
            <person name="Goeker M."/>
        </authorList>
    </citation>
    <scope>NUCLEOTIDE SEQUENCE [LARGE SCALE GENOMIC DNA]</scope>
    <source>
        <strain evidence="2 3">DSM 19619</strain>
    </source>
</reference>
<dbReference type="Proteomes" id="UP001242480">
    <property type="component" value="Unassembled WGS sequence"/>
</dbReference>
<name>A0ABU0JBA7_9HYPH</name>
<feature type="transmembrane region" description="Helical" evidence="1">
    <location>
        <begin position="84"/>
        <end position="103"/>
    </location>
</feature>
<dbReference type="InterPro" id="IPR046161">
    <property type="entry name" value="DUF6163"/>
</dbReference>
<keyword evidence="1" id="KW-0472">Membrane</keyword>
<dbReference type="Pfam" id="PF19660">
    <property type="entry name" value="DUF6163"/>
    <property type="match status" value="1"/>
</dbReference>
<feature type="transmembrane region" description="Helical" evidence="1">
    <location>
        <begin position="110"/>
        <end position="129"/>
    </location>
</feature>
<dbReference type="RefSeq" id="WP_307276940.1">
    <property type="nucleotide sequence ID" value="NZ_JAUSVX010000009.1"/>
</dbReference>
<keyword evidence="1" id="KW-1133">Transmembrane helix</keyword>
<protein>
    <submittedName>
        <fullName evidence="2">Fatty acid desaturase</fullName>
    </submittedName>
</protein>
<dbReference type="EMBL" id="JAUSVX010000009">
    <property type="protein sequence ID" value="MDQ0471565.1"/>
    <property type="molecule type" value="Genomic_DNA"/>
</dbReference>
<feature type="transmembrane region" description="Helical" evidence="1">
    <location>
        <begin position="55"/>
        <end position="78"/>
    </location>
</feature>
<accession>A0ABU0JBA7</accession>
<keyword evidence="1" id="KW-0812">Transmembrane</keyword>
<sequence length="135" mass="14646">MSDTETEASGAAWGEYLVWFMRALAVLWLAKGLMHWSIVLGIGEGEETRFLAMPAMTQSATVFFAVFDLVAAVGLWMASAWGGVIWLIAALAHLLLILFMPEIFGPQRPFAVIVAVLVAIYLGLTFLAARAEAAE</sequence>